<dbReference type="EMBL" id="JAQJAE010000001">
    <property type="protein sequence ID" value="KAJ5617150.1"/>
    <property type="molecule type" value="Genomic_DNA"/>
</dbReference>
<dbReference type="GO" id="GO:0005634">
    <property type="term" value="C:nucleus"/>
    <property type="evidence" value="ECO:0007669"/>
    <property type="project" value="UniProtKB-SubCell"/>
</dbReference>
<dbReference type="Gene3D" id="4.10.240.10">
    <property type="entry name" value="Zn(2)-C6 fungal-type DNA-binding domain"/>
    <property type="match status" value="1"/>
</dbReference>
<proteinExistence type="predicted"/>
<dbReference type="InterPro" id="IPR001138">
    <property type="entry name" value="Zn2Cys6_DnaBD"/>
</dbReference>
<dbReference type="PROSITE" id="PS50048">
    <property type="entry name" value="ZN2_CY6_FUNGAL_2"/>
    <property type="match status" value="1"/>
</dbReference>
<evidence type="ECO:0000256" key="5">
    <source>
        <dbReference type="ARBA" id="ARBA00023242"/>
    </source>
</evidence>
<dbReference type="PANTHER" id="PTHR37534">
    <property type="entry name" value="TRANSCRIPTIONAL ACTIVATOR PROTEIN UGA3"/>
    <property type="match status" value="1"/>
</dbReference>
<dbReference type="InterPro" id="IPR036864">
    <property type="entry name" value="Zn2-C6_fun-type_DNA-bd_sf"/>
</dbReference>
<gene>
    <name evidence="7" type="ORF">N7537_002264</name>
</gene>
<keyword evidence="8" id="KW-1185">Reference proteome</keyword>
<dbReference type="GO" id="GO:0000976">
    <property type="term" value="F:transcription cis-regulatory region binding"/>
    <property type="evidence" value="ECO:0007669"/>
    <property type="project" value="TreeGrafter"/>
</dbReference>
<evidence type="ECO:0000259" key="6">
    <source>
        <dbReference type="PROSITE" id="PS50048"/>
    </source>
</evidence>
<dbReference type="PROSITE" id="PS00463">
    <property type="entry name" value="ZN2_CY6_FUNGAL_1"/>
    <property type="match status" value="1"/>
</dbReference>
<protein>
    <recommendedName>
        <fullName evidence="6">Zn(2)-C6 fungal-type domain-containing protein</fullName>
    </recommendedName>
</protein>
<dbReference type="CDD" id="cd00067">
    <property type="entry name" value="GAL4"/>
    <property type="match status" value="1"/>
</dbReference>
<dbReference type="Pfam" id="PF11951">
    <property type="entry name" value="Fungal_trans_2"/>
    <property type="match status" value="1"/>
</dbReference>
<comment type="subcellular location">
    <subcellularLocation>
        <location evidence="1">Nucleus</location>
    </subcellularLocation>
</comment>
<reference evidence="7" key="2">
    <citation type="submission" date="2023-01" db="EMBL/GenBank/DDBJ databases">
        <authorList>
            <person name="Petersen C."/>
        </authorList>
    </citation>
    <scope>NUCLEOTIDE SEQUENCE</scope>
    <source>
        <strain evidence="7">IBT 12815</strain>
    </source>
</reference>
<comment type="caution">
    <text evidence="7">The sequence shown here is derived from an EMBL/GenBank/DDBJ whole genome shotgun (WGS) entry which is preliminary data.</text>
</comment>
<keyword evidence="5" id="KW-0539">Nucleus</keyword>
<organism evidence="7 8">
    <name type="scientific">Penicillium hordei</name>
    <dbReference type="NCBI Taxonomy" id="40994"/>
    <lineage>
        <taxon>Eukaryota</taxon>
        <taxon>Fungi</taxon>
        <taxon>Dikarya</taxon>
        <taxon>Ascomycota</taxon>
        <taxon>Pezizomycotina</taxon>
        <taxon>Eurotiomycetes</taxon>
        <taxon>Eurotiomycetidae</taxon>
        <taxon>Eurotiales</taxon>
        <taxon>Aspergillaceae</taxon>
        <taxon>Penicillium</taxon>
    </lineage>
</organism>
<name>A0AAD6EH45_9EURO</name>
<feature type="domain" description="Zn(2)-C6 fungal-type" evidence="6">
    <location>
        <begin position="5"/>
        <end position="33"/>
    </location>
</feature>
<dbReference type="GO" id="GO:0008270">
    <property type="term" value="F:zinc ion binding"/>
    <property type="evidence" value="ECO:0007669"/>
    <property type="project" value="InterPro"/>
</dbReference>
<dbReference type="SUPFAM" id="SSF57701">
    <property type="entry name" value="Zn2/Cys6 DNA-binding domain"/>
    <property type="match status" value="1"/>
</dbReference>
<keyword evidence="2" id="KW-0805">Transcription regulation</keyword>
<dbReference type="Pfam" id="PF00172">
    <property type="entry name" value="Zn_clus"/>
    <property type="match status" value="1"/>
</dbReference>
<dbReference type="GO" id="GO:0000981">
    <property type="term" value="F:DNA-binding transcription factor activity, RNA polymerase II-specific"/>
    <property type="evidence" value="ECO:0007669"/>
    <property type="project" value="InterPro"/>
</dbReference>
<dbReference type="AlphaFoldDB" id="A0AAD6EH45"/>
<accession>A0AAD6EH45</accession>
<sequence length="493" mass="55491">MASRSCGTCKDRRILCDRTVPACSQCSQSNRTCKGYGLRLSWPKANDKRRAMVARSSLQQRSTRPRFSDAHLVNISTWDIQMHRYLFGLVSSEYHRLTLRSPMPFNPFKLDVTENFLFHYFQSTASCSLTTFGHDPANVGNMLVRMALVNNAPSTAAVLRSLLALSSLHRSGLHSQAAELKIDALKALSAASNREISAMETVQHVAAGMLLCSYEIYQASCTSGQWRSYIIGVKSVIKASSLNLFKGDSDFNTLLDWVYYHDVLSRFSLTHWHPPTIDRPLVDLDNPVDIMSLPVNTDPCMEITHSTQSPFTKILKSLTEVCNLVAINLTHISPSEEADNFKSYLKILAWRVRSIPISDTRIDENPSMATLVELFQLATLVYLNRAFGNTLEPAADTQQRVERAFSIFSELSSCERQYPLFILGCEARTDAERCIVLDLISRTEKRDSSRSLFITKKLIQAIWVQDDLSHDEIGYTEKLSAIMSCCTILPTFV</sequence>
<dbReference type="InterPro" id="IPR021858">
    <property type="entry name" value="Fun_TF"/>
</dbReference>
<evidence type="ECO:0000313" key="8">
    <source>
        <dbReference type="Proteomes" id="UP001213799"/>
    </source>
</evidence>
<dbReference type="GeneID" id="81583564"/>
<evidence type="ECO:0000256" key="2">
    <source>
        <dbReference type="ARBA" id="ARBA00023015"/>
    </source>
</evidence>
<evidence type="ECO:0000256" key="3">
    <source>
        <dbReference type="ARBA" id="ARBA00023125"/>
    </source>
</evidence>
<evidence type="ECO:0000256" key="1">
    <source>
        <dbReference type="ARBA" id="ARBA00004123"/>
    </source>
</evidence>
<keyword evidence="3" id="KW-0238">DNA-binding</keyword>
<dbReference type="RefSeq" id="XP_056758317.1">
    <property type="nucleotide sequence ID" value="XM_056893322.1"/>
</dbReference>
<dbReference type="Proteomes" id="UP001213799">
    <property type="component" value="Unassembled WGS sequence"/>
</dbReference>
<reference evidence="7" key="1">
    <citation type="journal article" date="2023" name="IMA Fungus">
        <title>Comparative genomic study of the Penicillium genus elucidates a diverse pangenome and 15 lateral gene transfer events.</title>
        <authorList>
            <person name="Petersen C."/>
            <person name="Sorensen T."/>
            <person name="Nielsen M.R."/>
            <person name="Sondergaard T.E."/>
            <person name="Sorensen J.L."/>
            <person name="Fitzpatrick D.A."/>
            <person name="Frisvad J.C."/>
            <person name="Nielsen K.L."/>
        </authorList>
    </citation>
    <scope>NUCLEOTIDE SEQUENCE</scope>
    <source>
        <strain evidence="7">IBT 12815</strain>
    </source>
</reference>
<dbReference type="GO" id="GO:0045944">
    <property type="term" value="P:positive regulation of transcription by RNA polymerase II"/>
    <property type="evidence" value="ECO:0007669"/>
    <property type="project" value="TreeGrafter"/>
</dbReference>
<evidence type="ECO:0000313" key="7">
    <source>
        <dbReference type="EMBL" id="KAJ5617150.1"/>
    </source>
</evidence>
<dbReference type="PANTHER" id="PTHR37534:SF39">
    <property type="entry name" value="TRANSCRIPTION FACTOR DOMAIN-CONTAINING PROTEIN"/>
    <property type="match status" value="1"/>
</dbReference>
<keyword evidence="4" id="KW-0804">Transcription</keyword>
<evidence type="ECO:0000256" key="4">
    <source>
        <dbReference type="ARBA" id="ARBA00023163"/>
    </source>
</evidence>